<dbReference type="InParanoid" id="A0A1J7I8J7"/>
<dbReference type="AlphaFoldDB" id="A0A1J7I8J7"/>
<feature type="region of interest" description="Disordered" evidence="1">
    <location>
        <begin position="229"/>
        <end position="259"/>
    </location>
</feature>
<reference evidence="2 3" key="1">
    <citation type="submission" date="2016-10" db="EMBL/GenBank/DDBJ databases">
        <title>Draft genome sequence of Coniochaeta ligniaria NRRL30616, a lignocellulolytic fungus for bioabatement of inhibitors in plant biomass hydrolysates.</title>
        <authorList>
            <consortium name="DOE Joint Genome Institute"/>
            <person name="Jimenez D.J."/>
            <person name="Hector R.E."/>
            <person name="Riley R."/>
            <person name="Sun H."/>
            <person name="Grigoriev I.V."/>
            <person name="Van Elsas J.D."/>
            <person name="Nichols N.N."/>
        </authorList>
    </citation>
    <scope>NUCLEOTIDE SEQUENCE [LARGE SCALE GENOMIC DNA]</scope>
    <source>
        <strain evidence="2 3">NRRL 30616</strain>
    </source>
</reference>
<feature type="compositionally biased region" description="Polar residues" evidence="1">
    <location>
        <begin position="17"/>
        <end position="65"/>
    </location>
</feature>
<evidence type="ECO:0000313" key="2">
    <source>
        <dbReference type="EMBL" id="OIW23773.1"/>
    </source>
</evidence>
<organism evidence="2 3">
    <name type="scientific">Coniochaeta ligniaria NRRL 30616</name>
    <dbReference type="NCBI Taxonomy" id="1408157"/>
    <lineage>
        <taxon>Eukaryota</taxon>
        <taxon>Fungi</taxon>
        <taxon>Dikarya</taxon>
        <taxon>Ascomycota</taxon>
        <taxon>Pezizomycotina</taxon>
        <taxon>Sordariomycetes</taxon>
        <taxon>Sordariomycetidae</taxon>
        <taxon>Coniochaetales</taxon>
        <taxon>Coniochaetaceae</taxon>
        <taxon>Coniochaeta</taxon>
    </lineage>
</organism>
<keyword evidence="3" id="KW-1185">Reference proteome</keyword>
<dbReference type="Proteomes" id="UP000182658">
    <property type="component" value="Unassembled WGS sequence"/>
</dbReference>
<feature type="region of interest" description="Disordered" evidence="1">
    <location>
        <begin position="1"/>
        <end position="72"/>
    </location>
</feature>
<gene>
    <name evidence="2" type="ORF">CONLIGDRAFT_673969</name>
</gene>
<proteinExistence type="predicted"/>
<protein>
    <submittedName>
        <fullName evidence="2">Uncharacterized protein</fullName>
    </submittedName>
</protein>
<evidence type="ECO:0000256" key="1">
    <source>
        <dbReference type="SAM" id="MobiDB-lite"/>
    </source>
</evidence>
<name>A0A1J7I8J7_9PEZI</name>
<feature type="compositionally biased region" description="Polar residues" evidence="1">
    <location>
        <begin position="238"/>
        <end position="247"/>
    </location>
</feature>
<accession>A0A1J7I8J7</accession>
<feature type="region of interest" description="Disordered" evidence="1">
    <location>
        <begin position="281"/>
        <end position="302"/>
    </location>
</feature>
<dbReference type="EMBL" id="KV875105">
    <property type="protein sequence ID" value="OIW23773.1"/>
    <property type="molecule type" value="Genomic_DNA"/>
</dbReference>
<evidence type="ECO:0000313" key="3">
    <source>
        <dbReference type="Proteomes" id="UP000182658"/>
    </source>
</evidence>
<sequence length="302" mass="33176">MARTSLSCLPIRRSRRASTPTGPSIWSSADPSTHGRQTAAKSPSSSTESLVVHDNQQTNESNPAQRRQELPLNGRRLSDLVELYGQHETSLENDLIVHERFKDILRQDVQRRKYTCNHRHSVATVGLGSEISTIGQKPVSSTRSGSSRGSISHLLTLRNRSGSLPASLPQDHLQHPSCLFCAVISPLQLAWTVHKAETAFRSERKCTVDEQKVEEALVSEELAVLHAMSRSGGRKRSSAVSAGSTSARHGGRARRWSDALMGGKRASDRYMPVVLEACPPGVQPVRPLPEGRRMELDDNELG</sequence>